<keyword evidence="2" id="KW-1185">Reference proteome</keyword>
<dbReference type="InterPro" id="IPR031974">
    <property type="entry name" value="PDCD7"/>
</dbReference>
<dbReference type="AlphaFoldDB" id="A0A834JDJ3"/>
<dbReference type="Pfam" id="PF16021">
    <property type="entry name" value="PDCD7"/>
    <property type="match status" value="1"/>
</dbReference>
<evidence type="ECO:0008006" key="3">
    <source>
        <dbReference type="Google" id="ProtNLM"/>
    </source>
</evidence>
<sequence>MYYPTNYNESIYNVNYNGNFQQNLYPSNWNPCNVNSSDGMLNISIKKRQEDQEQIENFLKETEESSDVIDIKSFKRPSKIGEARNSLILIFKLNKEIETICTELRCNIDLPVEEWQEKIEKCATLKNQILQVIEKFKDNTFFDQLKKDVEKRRKKRLRERAKRQNWKVEKARRIERRARLHAEADSWLRREQAVIEKEKQDENLRKDADMILSDVRNKRSDAKKYLLILQELKNLRNVKTNIAKARGETISAAANEVFNNIIDKLSEQWSALDREYSIEEQGLKLMLKTDNEKLIEKQKSNVFDEWQNVLFGRKIITPDQAQMDIANLVMIRTAWDKYINFDADSSQIPIGWIIPKTPRSAAWQKYLKNDAS</sequence>
<organism evidence="1 2">
    <name type="scientific">Vespula germanica</name>
    <name type="common">German yellow jacket</name>
    <name type="synonym">Paravespula germanica</name>
    <dbReference type="NCBI Taxonomy" id="30212"/>
    <lineage>
        <taxon>Eukaryota</taxon>
        <taxon>Metazoa</taxon>
        <taxon>Ecdysozoa</taxon>
        <taxon>Arthropoda</taxon>
        <taxon>Hexapoda</taxon>
        <taxon>Insecta</taxon>
        <taxon>Pterygota</taxon>
        <taxon>Neoptera</taxon>
        <taxon>Endopterygota</taxon>
        <taxon>Hymenoptera</taxon>
        <taxon>Apocrita</taxon>
        <taxon>Aculeata</taxon>
        <taxon>Vespoidea</taxon>
        <taxon>Vespidae</taxon>
        <taxon>Vespinae</taxon>
        <taxon>Vespula</taxon>
    </lineage>
</organism>
<dbReference type="EMBL" id="JACSDZ010000015">
    <property type="protein sequence ID" value="KAF7386409.1"/>
    <property type="molecule type" value="Genomic_DNA"/>
</dbReference>
<name>A0A834JDJ3_VESGE</name>
<dbReference type="Proteomes" id="UP000617340">
    <property type="component" value="Unassembled WGS sequence"/>
</dbReference>
<dbReference type="PANTHER" id="PTHR48190">
    <property type="entry name" value="PROGRAMMED CELL DEATH PROTEIN 7"/>
    <property type="match status" value="1"/>
</dbReference>
<dbReference type="InterPro" id="IPR052831">
    <property type="entry name" value="Apoptosis_promoter"/>
</dbReference>
<reference evidence="1" key="1">
    <citation type="journal article" date="2020" name="G3 (Bethesda)">
        <title>High-Quality Assemblies for Three Invasive Social Wasps from the &lt;i&gt;Vespula&lt;/i&gt; Genus.</title>
        <authorList>
            <person name="Harrop T.W.R."/>
            <person name="Guhlin J."/>
            <person name="McLaughlin G.M."/>
            <person name="Permina E."/>
            <person name="Stockwell P."/>
            <person name="Gilligan J."/>
            <person name="Le Lec M.F."/>
            <person name="Gruber M.A.M."/>
            <person name="Quinn O."/>
            <person name="Lovegrove M."/>
            <person name="Duncan E.J."/>
            <person name="Remnant E.J."/>
            <person name="Van Eeckhoven J."/>
            <person name="Graham B."/>
            <person name="Knapp R.A."/>
            <person name="Langford K.W."/>
            <person name="Kronenberg Z."/>
            <person name="Press M.O."/>
            <person name="Eacker S.M."/>
            <person name="Wilson-Rankin E.E."/>
            <person name="Purcell J."/>
            <person name="Lester P.J."/>
            <person name="Dearden P.K."/>
        </authorList>
    </citation>
    <scope>NUCLEOTIDE SEQUENCE</scope>
    <source>
        <strain evidence="1">Linc-1</strain>
    </source>
</reference>
<evidence type="ECO:0000313" key="1">
    <source>
        <dbReference type="EMBL" id="KAF7386409.1"/>
    </source>
</evidence>
<dbReference type="GO" id="GO:0005689">
    <property type="term" value="C:U12-type spliceosomal complex"/>
    <property type="evidence" value="ECO:0007669"/>
    <property type="project" value="TreeGrafter"/>
</dbReference>
<comment type="caution">
    <text evidence="1">The sequence shown here is derived from an EMBL/GenBank/DDBJ whole genome shotgun (WGS) entry which is preliminary data.</text>
</comment>
<gene>
    <name evidence="1" type="ORF">HZH68_013541</name>
</gene>
<protein>
    <recommendedName>
        <fullName evidence="3">Programmed cell death protein 7</fullName>
    </recommendedName>
</protein>
<evidence type="ECO:0000313" key="2">
    <source>
        <dbReference type="Proteomes" id="UP000617340"/>
    </source>
</evidence>
<proteinExistence type="predicted"/>
<dbReference type="PANTHER" id="PTHR48190:SF2">
    <property type="entry name" value="PROGRAMMED CELL DEATH PROTEIN 7"/>
    <property type="match status" value="1"/>
</dbReference>
<accession>A0A834JDJ3</accession>